<feature type="transmembrane region" description="Helical" evidence="1">
    <location>
        <begin position="28"/>
        <end position="50"/>
    </location>
</feature>
<evidence type="ECO:0000313" key="3">
    <source>
        <dbReference type="Proteomes" id="UP000609879"/>
    </source>
</evidence>
<accession>A0ABQ3YHK8</accession>
<evidence type="ECO:0000313" key="2">
    <source>
        <dbReference type="EMBL" id="GID79467.1"/>
    </source>
</evidence>
<keyword evidence="1" id="KW-0472">Membrane</keyword>
<protein>
    <recommendedName>
        <fullName evidence="4">NADH dehydrogenase subunit 6</fullName>
    </recommendedName>
</protein>
<reference evidence="2 3" key="1">
    <citation type="submission" date="2021-01" db="EMBL/GenBank/DDBJ databases">
        <title>Whole genome shotgun sequence of Actinoplanes deccanensis NBRC 13994.</title>
        <authorList>
            <person name="Komaki H."/>
            <person name="Tamura T."/>
        </authorList>
    </citation>
    <scope>NUCLEOTIDE SEQUENCE [LARGE SCALE GENOMIC DNA]</scope>
    <source>
        <strain evidence="2 3">NBRC 13994</strain>
    </source>
</reference>
<name>A0ABQ3YHK8_9ACTN</name>
<keyword evidence="1" id="KW-0812">Transmembrane</keyword>
<sequence length="59" mass="6529">MTLSGSLTIVISAIVAFYLLWRRRSRSVIVHFVMSAVLSVMLGIGLWRLVALARVLVSV</sequence>
<evidence type="ECO:0008006" key="4">
    <source>
        <dbReference type="Google" id="ProtNLM"/>
    </source>
</evidence>
<comment type="caution">
    <text evidence="2">The sequence shown here is derived from an EMBL/GenBank/DDBJ whole genome shotgun (WGS) entry which is preliminary data.</text>
</comment>
<evidence type="ECO:0000256" key="1">
    <source>
        <dbReference type="SAM" id="Phobius"/>
    </source>
</evidence>
<gene>
    <name evidence="2" type="ORF">Ade02nite_81080</name>
</gene>
<dbReference type="EMBL" id="BOMI01000171">
    <property type="protein sequence ID" value="GID79467.1"/>
    <property type="molecule type" value="Genomic_DNA"/>
</dbReference>
<keyword evidence="1" id="KW-1133">Transmembrane helix</keyword>
<proteinExistence type="predicted"/>
<organism evidence="2 3">
    <name type="scientific">Paractinoplanes deccanensis</name>
    <dbReference type="NCBI Taxonomy" id="113561"/>
    <lineage>
        <taxon>Bacteria</taxon>
        <taxon>Bacillati</taxon>
        <taxon>Actinomycetota</taxon>
        <taxon>Actinomycetes</taxon>
        <taxon>Micromonosporales</taxon>
        <taxon>Micromonosporaceae</taxon>
        <taxon>Paractinoplanes</taxon>
    </lineage>
</organism>
<dbReference type="Proteomes" id="UP000609879">
    <property type="component" value="Unassembled WGS sequence"/>
</dbReference>
<feature type="transmembrane region" description="Helical" evidence="1">
    <location>
        <begin position="6"/>
        <end position="21"/>
    </location>
</feature>
<keyword evidence="3" id="KW-1185">Reference proteome</keyword>